<evidence type="ECO:0000313" key="2">
    <source>
        <dbReference type="Proteomes" id="UP001054945"/>
    </source>
</evidence>
<keyword evidence="2" id="KW-1185">Reference proteome</keyword>
<dbReference type="AlphaFoldDB" id="A0AAV4X0T5"/>
<accession>A0AAV4X0T5</accession>
<protein>
    <submittedName>
        <fullName evidence="1">Uncharacterized protein</fullName>
    </submittedName>
</protein>
<evidence type="ECO:0000313" key="1">
    <source>
        <dbReference type="EMBL" id="GIY88421.1"/>
    </source>
</evidence>
<dbReference type="EMBL" id="BPLR01017065">
    <property type="protein sequence ID" value="GIY88421.1"/>
    <property type="molecule type" value="Genomic_DNA"/>
</dbReference>
<reference evidence="1 2" key="1">
    <citation type="submission" date="2021-06" db="EMBL/GenBank/DDBJ databases">
        <title>Caerostris extrusa draft genome.</title>
        <authorList>
            <person name="Kono N."/>
            <person name="Arakawa K."/>
        </authorList>
    </citation>
    <scope>NUCLEOTIDE SEQUENCE [LARGE SCALE GENOMIC DNA]</scope>
</reference>
<proteinExistence type="predicted"/>
<sequence>MNQRTNERTVDESVPVEHAEQMRLFNAQSARISETSIHQLVGNPKPVERISPTTTHQISGKNNFSVSWIHREEVQLNKRRSLSVDGSKNEQTRSG</sequence>
<dbReference type="Proteomes" id="UP001054945">
    <property type="component" value="Unassembled WGS sequence"/>
</dbReference>
<name>A0AAV4X0T5_CAEEX</name>
<organism evidence="1 2">
    <name type="scientific">Caerostris extrusa</name>
    <name type="common">Bark spider</name>
    <name type="synonym">Caerostris bankana</name>
    <dbReference type="NCBI Taxonomy" id="172846"/>
    <lineage>
        <taxon>Eukaryota</taxon>
        <taxon>Metazoa</taxon>
        <taxon>Ecdysozoa</taxon>
        <taxon>Arthropoda</taxon>
        <taxon>Chelicerata</taxon>
        <taxon>Arachnida</taxon>
        <taxon>Araneae</taxon>
        <taxon>Araneomorphae</taxon>
        <taxon>Entelegynae</taxon>
        <taxon>Araneoidea</taxon>
        <taxon>Araneidae</taxon>
        <taxon>Caerostris</taxon>
    </lineage>
</organism>
<gene>
    <name evidence="1" type="ORF">CEXT_56121</name>
</gene>
<comment type="caution">
    <text evidence="1">The sequence shown here is derived from an EMBL/GenBank/DDBJ whole genome shotgun (WGS) entry which is preliminary data.</text>
</comment>